<accession>A0A0R2NP64</accession>
<gene>
    <name evidence="6" type="ORF">DY78_GL003142</name>
</gene>
<feature type="transmembrane region" description="Helical" evidence="5">
    <location>
        <begin position="104"/>
        <end position="122"/>
    </location>
</feature>
<feature type="transmembrane region" description="Helical" evidence="5">
    <location>
        <begin position="410"/>
        <end position="428"/>
    </location>
</feature>
<protein>
    <submittedName>
        <fullName evidence="6">Transport protein</fullName>
    </submittedName>
</protein>
<reference evidence="6 7" key="1">
    <citation type="journal article" date="2015" name="Genome Announc.">
        <title>Expanding the biotechnology potential of lactobacilli through comparative genomics of 213 strains and associated genera.</title>
        <authorList>
            <person name="Sun Z."/>
            <person name="Harris H.M."/>
            <person name="McCann A."/>
            <person name="Guo C."/>
            <person name="Argimon S."/>
            <person name="Zhang W."/>
            <person name="Yang X."/>
            <person name="Jeffery I.B."/>
            <person name="Cooney J.C."/>
            <person name="Kagawa T.F."/>
            <person name="Liu W."/>
            <person name="Song Y."/>
            <person name="Salvetti E."/>
            <person name="Wrobel A."/>
            <person name="Rasinkangas P."/>
            <person name="Parkhill J."/>
            <person name="Rea M.C."/>
            <person name="O'Sullivan O."/>
            <person name="Ritari J."/>
            <person name="Douillard F.P."/>
            <person name="Paul Ross R."/>
            <person name="Yang R."/>
            <person name="Briner A.E."/>
            <person name="Felis G.E."/>
            <person name="de Vos W.M."/>
            <person name="Barrangou R."/>
            <person name="Klaenhammer T.R."/>
            <person name="Caufield P.W."/>
            <person name="Cui Y."/>
            <person name="Zhang H."/>
            <person name="O'Toole P.W."/>
        </authorList>
    </citation>
    <scope>NUCLEOTIDE SEQUENCE [LARGE SCALE GENOMIC DNA]</scope>
    <source>
        <strain evidence="6 7">DSM 21115</strain>
    </source>
</reference>
<feature type="transmembrane region" description="Helical" evidence="5">
    <location>
        <begin position="347"/>
        <end position="367"/>
    </location>
</feature>
<dbReference type="InterPro" id="IPR053153">
    <property type="entry name" value="APC_K+_Transporter"/>
</dbReference>
<sequence>MIMWRYLKRLLIGKPLKTMDEGGQALTKFKALALLSSDALSSVAYGTEQITTVLITLSAAALMYQLWVAALVLVLLFAITMSYRQIIRAYPSGGGAYVVASTNWGRPAGLVAGGSLLVDYMLTVAVSVTSGTEAITSAVPALANYQVLIAVLIVLAIMALNLRGMRESASFLTFPVYFFIIMIVGMIIWGIMNIASGNLTYHAAAAVGAPVQGMTLVLFFRAFSSGSSSLTGVEAISNAVPNFRRPKRKNAANTLAIMSIVLAFFFAGITYLSYYLGIKPQSDNTVLSQIATAVFGHGLFYYLLQLSTALILAVAANTGFSAFPILAYNLAKDKFLPHAYMDRGDRLGYSNGIISLAVGAIALIFIFHGKTTLLIPLYAVGVFVPFTLSQSGMIVHWFRERGQWWWMKAAVNLLGALISLVLVVFLFGLHFANVWPYLIVMPLLLYMFYRIHVHYIRVAAQLRVVAKEKAELHDYDGATVIVLVSNVTRVTAQAVNYARSIGDYVIAMHVSFDENPEKEHKTAAEFKSTFPDVRFVDIHSSYRSIATPTLRFCDVIAKRAAERNFSTTVLVPQFVPKKPWQNILHNQTSLRLRAVLNSRENIIVSTYNYHLKE</sequence>
<evidence type="ECO:0000256" key="4">
    <source>
        <dbReference type="ARBA" id="ARBA00023136"/>
    </source>
</evidence>
<evidence type="ECO:0000313" key="6">
    <source>
        <dbReference type="EMBL" id="KRO27510.1"/>
    </source>
</evidence>
<evidence type="ECO:0000256" key="2">
    <source>
        <dbReference type="ARBA" id="ARBA00022692"/>
    </source>
</evidence>
<feature type="transmembrane region" description="Helical" evidence="5">
    <location>
        <begin position="201"/>
        <end position="220"/>
    </location>
</feature>
<feature type="transmembrane region" description="Helical" evidence="5">
    <location>
        <begin position="434"/>
        <end position="453"/>
    </location>
</feature>
<dbReference type="GO" id="GO:0016020">
    <property type="term" value="C:membrane"/>
    <property type="evidence" value="ECO:0007669"/>
    <property type="project" value="UniProtKB-SubCell"/>
</dbReference>
<name>A0A0R2NP64_9LACO</name>
<evidence type="ECO:0000313" key="7">
    <source>
        <dbReference type="Proteomes" id="UP000050920"/>
    </source>
</evidence>
<keyword evidence="4 5" id="KW-0472">Membrane</keyword>
<feature type="transmembrane region" description="Helical" evidence="5">
    <location>
        <begin position="142"/>
        <end position="162"/>
    </location>
</feature>
<comment type="subcellular location">
    <subcellularLocation>
        <location evidence="1">Membrane</location>
        <topology evidence="1">Multi-pass membrane protein</topology>
    </subcellularLocation>
</comment>
<dbReference type="AlphaFoldDB" id="A0A0R2NP64"/>
<dbReference type="PANTHER" id="PTHR47704">
    <property type="entry name" value="POTASSIUM TRANSPORTER KIMA"/>
    <property type="match status" value="1"/>
</dbReference>
<dbReference type="Pfam" id="PF13520">
    <property type="entry name" value="AA_permease_2"/>
    <property type="match status" value="1"/>
</dbReference>
<feature type="transmembrane region" description="Helical" evidence="5">
    <location>
        <begin position="298"/>
        <end position="326"/>
    </location>
</feature>
<dbReference type="InterPro" id="IPR002293">
    <property type="entry name" value="AA/rel_permease1"/>
</dbReference>
<feature type="transmembrane region" description="Helical" evidence="5">
    <location>
        <begin position="174"/>
        <end position="195"/>
    </location>
</feature>
<keyword evidence="2 5" id="KW-0812">Transmembrane</keyword>
<evidence type="ECO:0000256" key="5">
    <source>
        <dbReference type="SAM" id="Phobius"/>
    </source>
</evidence>
<proteinExistence type="predicted"/>
<dbReference type="Proteomes" id="UP000050920">
    <property type="component" value="Unassembled WGS sequence"/>
</dbReference>
<keyword evidence="3 5" id="KW-1133">Transmembrane helix</keyword>
<feature type="transmembrane region" description="Helical" evidence="5">
    <location>
        <begin position="62"/>
        <end position="83"/>
    </location>
</feature>
<dbReference type="Gene3D" id="1.20.1740.10">
    <property type="entry name" value="Amino acid/polyamine transporter I"/>
    <property type="match status" value="1"/>
</dbReference>
<comment type="caution">
    <text evidence="6">The sequence shown here is derived from an EMBL/GenBank/DDBJ whole genome shotgun (WGS) entry which is preliminary data.</text>
</comment>
<dbReference type="GO" id="GO:0022857">
    <property type="term" value="F:transmembrane transporter activity"/>
    <property type="evidence" value="ECO:0007669"/>
    <property type="project" value="InterPro"/>
</dbReference>
<keyword evidence="7" id="KW-1185">Reference proteome</keyword>
<dbReference type="EMBL" id="AYGX02000077">
    <property type="protein sequence ID" value="KRO27510.1"/>
    <property type="molecule type" value="Genomic_DNA"/>
</dbReference>
<evidence type="ECO:0000256" key="3">
    <source>
        <dbReference type="ARBA" id="ARBA00022989"/>
    </source>
</evidence>
<feature type="transmembrane region" description="Helical" evidence="5">
    <location>
        <begin position="373"/>
        <end position="398"/>
    </location>
</feature>
<evidence type="ECO:0000256" key="1">
    <source>
        <dbReference type="ARBA" id="ARBA00004141"/>
    </source>
</evidence>
<organism evidence="6 7">
    <name type="scientific">Lactiplantibacillus fabifermentans DSM 21115</name>
    <dbReference type="NCBI Taxonomy" id="1413187"/>
    <lineage>
        <taxon>Bacteria</taxon>
        <taxon>Bacillati</taxon>
        <taxon>Bacillota</taxon>
        <taxon>Bacilli</taxon>
        <taxon>Lactobacillales</taxon>
        <taxon>Lactobacillaceae</taxon>
        <taxon>Lactiplantibacillus</taxon>
    </lineage>
</organism>
<feature type="transmembrane region" description="Helical" evidence="5">
    <location>
        <begin position="254"/>
        <end position="278"/>
    </location>
</feature>
<dbReference type="PANTHER" id="PTHR47704:SF1">
    <property type="entry name" value="POTASSIUM TRANSPORTER KIMA"/>
    <property type="match status" value="1"/>
</dbReference>